<evidence type="ECO:0000256" key="4">
    <source>
        <dbReference type="ARBA" id="ARBA00023125"/>
    </source>
</evidence>
<feature type="region of interest" description="Disordered" evidence="7">
    <location>
        <begin position="46"/>
        <end position="80"/>
    </location>
</feature>
<dbReference type="GO" id="GO:0005634">
    <property type="term" value="C:nucleus"/>
    <property type="evidence" value="ECO:0007669"/>
    <property type="project" value="UniProtKB-SubCell"/>
</dbReference>
<evidence type="ECO:0000256" key="7">
    <source>
        <dbReference type="SAM" id="MobiDB-lite"/>
    </source>
</evidence>
<dbReference type="PANTHER" id="PTHR31845">
    <property type="entry name" value="FINGER DOMAIN PROTEIN, PUTATIVE-RELATED"/>
    <property type="match status" value="1"/>
</dbReference>
<evidence type="ECO:0000259" key="8">
    <source>
        <dbReference type="PROSITE" id="PS50048"/>
    </source>
</evidence>
<dbReference type="GO" id="GO:0008270">
    <property type="term" value="F:zinc ion binding"/>
    <property type="evidence" value="ECO:0007669"/>
    <property type="project" value="InterPro"/>
</dbReference>
<keyword evidence="10" id="KW-1185">Reference proteome</keyword>
<keyword evidence="3" id="KW-0805">Transcription regulation</keyword>
<dbReference type="CDD" id="cd00067">
    <property type="entry name" value="GAL4"/>
    <property type="match status" value="1"/>
</dbReference>
<feature type="domain" description="Zn(2)-C6 fungal-type" evidence="8">
    <location>
        <begin position="8"/>
        <end position="41"/>
    </location>
</feature>
<dbReference type="GO" id="GO:0000981">
    <property type="term" value="F:DNA-binding transcription factor activity, RNA polymerase II-specific"/>
    <property type="evidence" value="ECO:0007669"/>
    <property type="project" value="InterPro"/>
</dbReference>
<reference evidence="10" key="1">
    <citation type="journal article" date="2017" name="Genome Biol.">
        <title>Comparative genomics reveals high biological diversity and specific adaptations in the industrially and medically important fungal genus Aspergillus.</title>
        <authorList>
            <person name="de Vries R.P."/>
            <person name="Riley R."/>
            <person name="Wiebenga A."/>
            <person name="Aguilar-Osorio G."/>
            <person name="Amillis S."/>
            <person name="Uchima C.A."/>
            <person name="Anderluh G."/>
            <person name="Asadollahi M."/>
            <person name="Askin M."/>
            <person name="Barry K."/>
            <person name="Battaglia E."/>
            <person name="Bayram O."/>
            <person name="Benocci T."/>
            <person name="Braus-Stromeyer S.A."/>
            <person name="Caldana C."/>
            <person name="Canovas D."/>
            <person name="Cerqueira G.C."/>
            <person name="Chen F."/>
            <person name="Chen W."/>
            <person name="Choi C."/>
            <person name="Clum A."/>
            <person name="Dos Santos R.A."/>
            <person name="Damasio A.R."/>
            <person name="Diallinas G."/>
            <person name="Emri T."/>
            <person name="Fekete E."/>
            <person name="Flipphi M."/>
            <person name="Freyberg S."/>
            <person name="Gallo A."/>
            <person name="Gournas C."/>
            <person name="Habgood R."/>
            <person name="Hainaut M."/>
            <person name="Harispe M.L."/>
            <person name="Henrissat B."/>
            <person name="Hilden K.S."/>
            <person name="Hope R."/>
            <person name="Hossain A."/>
            <person name="Karabika E."/>
            <person name="Karaffa L."/>
            <person name="Karanyi Z."/>
            <person name="Krasevec N."/>
            <person name="Kuo A."/>
            <person name="Kusch H."/>
            <person name="LaButti K."/>
            <person name="Lagendijk E.L."/>
            <person name="Lapidus A."/>
            <person name="Levasseur A."/>
            <person name="Lindquist E."/>
            <person name="Lipzen A."/>
            <person name="Logrieco A.F."/>
            <person name="MacCabe A."/>
            <person name="Maekelae M.R."/>
            <person name="Malavazi I."/>
            <person name="Melin P."/>
            <person name="Meyer V."/>
            <person name="Mielnichuk N."/>
            <person name="Miskei M."/>
            <person name="Molnar A.P."/>
            <person name="Mule G."/>
            <person name="Ngan C.Y."/>
            <person name="Orejas M."/>
            <person name="Orosz E."/>
            <person name="Ouedraogo J.P."/>
            <person name="Overkamp K.M."/>
            <person name="Park H.-S."/>
            <person name="Perrone G."/>
            <person name="Piumi F."/>
            <person name="Punt P.J."/>
            <person name="Ram A.F."/>
            <person name="Ramon A."/>
            <person name="Rauscher S."/>
            <person name="Record E."/>
            <person name="Riano-Pachon D.M."/>
            <person name="Robert V."/>
            <person name="Roehrig J."/>
            <person name="Ruller R."/>
            <person name="Salamov A."/>
            <person name="Salih N.S."/>
            <person name="Samson R.A."/>
            <person name="Sandor E."/>
            <person name="Sanguinetti M."/>
            <person name="Schuetze T."/>
            <person name="Sepcic K."/>
            <person name="Shelest E."/>
            <person name="Sherlock G."/>
            <person name="Sophianopoulou V."/>
            <person name="Squina F.M."/>
            <person name="Sun H."/>
            <person name="Susca A."/>
            <person name="Todd R.B."/>
            <person name="Tsang A."/>
            <person name="Unkles S.E."/>
            <person name="van de Wiele N."/>
            <person name="van Rossen-Uffink D."/>
            <person name="Oliveira J.V."/>
            <person name="Vesth T.C."/>
            <person name="Visser J."/>
            <person name="Yu J.-H."/>
            <person name="Zhou M."/>
            <person name="Andersen M.R."/>
            <person name="Archer D.B."/>
            <person name="Baker S.E."/>
            <person name="Benoit I."/>
            <person name="Brakhage A.A."/>
            <person name="Braus G.H."/>
            <person name="Fischer R."/>
            <person name="Frisvad J.C."/>
            <person name="Goldman G.H."/>
            <person name="Houbraken J."/>
            <person name="Oakley B."/>
            <person name="Pocsi I."/>
            <person name="Scazzocchio C."/>
            <person name="Seiboth B."/>
            <person name="vanKuyk P.A."/>
            <person name="Wortman J."/>
            <person name="Dyer P.S."/>
            <person name="Grigoriev I.V."/>
        </authorList>
    </citation>
    <scope>NUCLEOTIDE SEQUENCE [LARGE SCALE GENOMIC DNA]</scope>
    <source>
        <strain evidence="10">CBS 593.65</strain>
    </source>
</reference>
<evidence type="ECO:0000256" key="3">
    <source>
        <dbReference type="ARBA" id="ARBA00023015"/>
    </source>
</evidence>
<dbReference type="Pfam" id="PF00172">
    <property type="entry name" value="Zn_clus"/>
    <property type="match status" value="1"/>
</dbReference>
<dbReference type="Gene3D" id="4.10.240.10">
    <property type="entry name" value="Zn(2)-C6 fungal-type DNA-binding domain"/>
    <property type="match status" value="1"/>
</dbReference>
<evidence type="ECO:0000256" key="1">
    <source>
        <dbReference type="ARBA" id="ARBA00004123"/>
    </source>
</evidence>
<dbReference type="EMBL" id="KV878590">
    <property type="protein sequence ID" value="OJJ56519.1"/>
    <property type="molecule type" value="Genomic_DNA"/>
</dbReference>
<dbReference type="RefSeq" id="XP_040700325.1">
    <property type="nucleotide sequence ID" value="XM_040852546.1"/>
</dbReference>
<dbReference type="InterPro" id="IPR051089">
    <property type="entry name" value="prtT"/>
</dbReference>
<dbReference type="SUPFAM" id="SSF57701">
    <property type="entry name" value="Zn2/Cys6 DNA-binding domain"/>
    <property type="match status" value="1"/>
</dbReference>
<keyword evidence="5" id="KW-0804">Transcription</keyword>
<evidence type="ECO:0000256" key="6">
    <source>
        <dbReference type="ARBA" id="ARBA00023242"/>
    </source>
</evidence>
<organism evidence="9 10">
    <name type="scientific">Aspergillus sydowii CBS 593.65</name>
    <dbReference type="NCBI Taxonomy" id="1036612"/>
    <lineage>
        <taxon>Eukaryota</taxon>
        <taxon>Fungi</taxon>
        <taxon>Dikarya</taxon>
        <taxon>Ascomycota</taxon>
        <taxon>Pezizomycotina</taxon>
        <taxon>Eurotiomycetes</taxon>
        <taxon>Eurotiomycetidae</taxon>
        <taxon>Eurotiales</taxon>
        <taxon>Aspergillaceae</taxon>
        <taxon>Aspergillus</taxon>
        <taxon>Aspergillus subgen. Nidulantes</taxon>
    </lineage>
</organism>
<evidence type="ECO:0000313" key="9">
    <source>
        <dbReference type="EMBL" id="OJJ56519.1"/>
    </source>
</evidence>
<dbReference type="OrthoDB" id="4454541at2759"/>
<protein>
    <recommendedName>
        <fullName evidence="8">Zn(2)-C6 fungal-type domain-containing protein</fullName>
    </recommendedName>
</protein>
<keyword evidence="2" id="KW-0862">Zinc</keyword>
<dbReference type="Proteomes" id="UP000184356">
    <property type="component" value="Unassembled WGS sequence"/>
</dbReference>
<feature type="compositionally biased region" description="Polar residues" evidence="7">
    <location>
        <begin position="58"/>
        <end position="80"/>
    </location>
</feature>
<name>A0A1L9TAQ9_9EURO</name>
<dbReference type="GO" id="GO:0000976">
    <property type="term" value="F:transcription cis-regulatory region binding"/>
    <property type="evidence" value="ECO:0007669"/>
    <property type="project" value="TreeGrafter"/>
</dbReference>
<evidence type="ECO:0000313" key="10">
    <source>
        <dbReference type="Proteomes" id="UP000184356"/>
    </source>
</evidence>
<sequence length="634" mass="71809">MSGKLFKSCRRCRQQKVRCDARTHMPCSRCRTAGYDHECVLDTISRPRPSERRRHANTPHSRNGFGTTTAASPRSNMSVSSSHLENLELQQFSPQDMIAPQSVMHSMSVNLRESSPIFLGESDVADSRGDIISRGIISEEDARCIYERFMNCSKNFIPLFDPVRDTFDSIRSRSLFCFTVIIYLASRAATDFRGNVHLQRVLQDEAQRLAEDSFFAKPTKLETVQGMILLAAYSEKTWFSTALILRTALDLGLEKSLDTLLAHSTAPRSYLSASMEDRQLVWQTRTWLISSTLELDVASGTGRKSRLGDVDISKLRKFLDYPLSLHCDLRTVSIIEYHQIRTRGRQIIENSTAAQIISTELPAIMRKLNQWWEEWDELHHQNAFHPGAFQRSSLKLMINYAKVFTYCVSIARIQKLQQTPEGAQGVEPDAVLNLWKALVEVIESQLTCLVTESAYRCQLIWAPTYPALTIAFITTFAIRLARWHPTLINRRLVLQRVRQILEYLKQPPYPDIHRTVQIFVNYAGALLAEEDLCNSDSSNPQPGAAAPSRNPEIDSASTSDFNPTGVADPMLRVEKEADLTASSATEPRPEPVLPRLLGYDIPNWNLTAPIADSFNLFEEGQTDVFDFLPDLCRT</sequence>
<dbReference type="PANTHER" id="PTHR31845:SF38">
    <property type="entry name" value="TRANSCRIPTION FACTOR, PUTATIVE (AFU_ORTHOLOGUE AFUA_7G00410)-RELATED"/>
    <property type="match status" value="1"/>
</dbReference>
<dbReference type="PROSITE" id="PS00463">
    <property type="entry name" value="ZN2_CY6_FUNGAL_1"/>
    <property type="match status" value="1"/>
</dbReference>
<dbReference type="GeneID" id="63768619"/>
<keyword evidence="4" id="KW-0238">DNA-binding</keyword>
<proteinExistence type="predicted"/>
<dbReference type="AlphaFoldDB" id="A0A1L9TAQ9"/>
<dbReference type="VEuPathDB" id="FungiDB:ASPSYDRAFT_91778"/>
<dbReference type="PROSITE" id="PS50048">
    <property type="entry name" value="ZN2_CY6_FUNGAL_2"/>
    <property type="match status" value="1"/>
</dbReference>
<evidence type="ECO:0000256" key="2">
    <source>
        <dbReference type="ARBA" id="ARBA00022833"/>
    </source>
</evidence>
<accession>A0A1L9TAQ9</accession>
<dbReference type="CDD" id="cd12148">
    <property type="entry name" value="fungal_TF_MHR"/>
    <property type="match status" value="1"/>
</dbReference>
<comment type="subcellular location">
    <subcellularLocation>
        <location evidence="1">Nucleus</location>
    </subcellularLocation>
</comment>
<keyword evidence="6" id="KW-0539">Nucleus</keyword>
<dbReference type="SMART" id="SM00066">
    <property type="entry name" value="GAL4"/>
    <property type="match status" value="1"/>
</dbReference>
<evidence type="ECO:0000256" key="5">
    <source>
        <dbReference type="ARBA" id="ARBA00023163"/>
    </source>
</evidence>
<feature type="region of interest" description="Disordered" evidence="7">
    <location>
        <begin position="533"/>
        <end position="567"/>
    </location>
</feature>
<dbReference type="STRING" id="1036612.A0A1L9TAQ9"/>
<dbReference type="InterPro" id="IPR001138">
    <property type="entry name" value="Zn2Cys6_DnaBD"/>
</dbReference>
<gene>
    <name evidence="9" type="ORF">ASPSYDRAFT_91778</name>
</gene>
<dbReference type="InterPro" id="IPR036864">
    <property type="entry name" value="Zn2-C6_fun-type_DNA-bd_sf"/>
</dbReference>